<evidence type="ECO:0000313" key="2">
    <source>
        <dbReference type="EMBL" id="MBK7675176.1"/>
    </source>
</evidence>
<accession>A0A935PZY6</accession>
<name>A0A935PZY6_9PROT</name>
<dbReference type="Proteomes" id="UP000697998">
    <property type="component" value="Unassembled WGS sequence"/>
</dbReference>
<dbReference type="AlphaFoldDB" id="A0A935PZY6"/>
<sequence length="82" mass="8149">MSRQPRGRRRDGDGKGQHAGGVDDGAGEVLAVDRQGDGVADLVATDLPVTVTAAISAALRMSSAVMSASRVIVGSGGAVSMV</sequence>
<evidence type="ECO:0000256" key="1">
    <source>
        <dbReference type="SAM" id="MobiDB-lite"/>
    </source>
</evidence>
<proteinExistence type="predicted"/>
<dbReference type="EMBL" id="JADJMH010000009">
    <property type="protein sequence ID" value="MBK7675176.1"/>
    <property type="molecule type" value="Genomic_DNA"/>
</dbReference>
<evidence type="ECO:0000313" key="3">
    <source>
        <dbReference type="Proteomes" id="UP000697998"/>
    </source>
</evidence>
<comment type="caution">
    <text evidence="2">The sequence shown here is derived from an EMBL/GenBank/DDBJ whole genome shotgun (WGS) entry which is preliminary data.</text>
</comment>
<reference evidence="2 3" key="1">
    <citation type="submission" date="2020-10" db="EMBL/GenBank/DDBJ databases">
        <title>Connecting structure to function with the recovery of over 1000 high-quality activated sludge metagenome-assembled genomes encoding full-length rRNA genes using long-read sequencing.</title>
        <authorList>
            <person name="Singleton C.M."/>
            <person name="Petriglieri F."/>
            <person name="Kristensen J.M."/>
            <person name="Kirkegaard R.H."/>
            <person name="Michaelsen T.Y."/>
            <person name="Andersen M.H."/>
            <person name="Karst S.M."/>
            <person name="Dueholm M.S."/>
            <person name="Nielsen P.H."/>
            <person name="Albertsen M."/>
        </authorList>
    </citation>
    <scope>NUCLEOTIDE SEQUENCE [LARGE SCALE GENOMIC DNA]</scope>
    <source>
        <strain evidence="2">EsbW_18-Q3-R4-48_BATAC.285</strain>
    </source>
</reference>
<gene>
    <name evidence="2" type="ORF">IPJ27_10720</name>
</gene>
<organism evidence="2 3">
    <name type="scientific">Candidatus Accumulibacter proximus</name>
    <dbReference type="NCBI Taxonomy" id="2954385"/>
    <lineage>
        <taxon>Bacteria</taxon>
        <taxon>Pseudomonadati</taxon>
        <taxon>Pseudomonadota</taxon>
        <taxon>Betaproteobacteria</taxon>
        <taxon>Candidatus Accumulibacter</taxon>
    </lineage>
</organism>
<feature type="region of interest" description="Disordered" evidence="1">
    <location>
        <begin position="1"/>
        <end position="27"/>
    </location>
</feature>
<protein>
    <submittedName>
        <fullName evidence="2">Uncharacterized protein</fullName>
    </submittedName>
</protein>